<evidence type="ECO:0000259" key="2">
    <source>
        <dbReference type="PROSITE" id="PS50010"/>
    </source>
</evidence>
<comment type="caution">
    <text evidence="3">The sequence shown here is derived from an EMBL/GenBank/DDBJ whole genome shotgun (WGS) entry which is preliminary data.</text>
</comment>
<dbReference type="PANTHER" id="PTHR45818">
    <property type="entry name" value="PROTEIN VAV"/>
    <property type="match status" value="1"/>
</dbReference>
<accession>A0A1B7NPD5</accession>
<dbReference type="InterPro" id="IPR000219">
    <property type="entry name" value="DH_dom"/>
</dbReference>
<dbReference type="OrthoDB" id="8059989at2759"/>
<dbReference type="GO" id="GO:0005737">
    <property type="term" value="C:cytoplasm"/>
    <property type="evidence" value="ECO:0007669"/>
    <property type="project" value="TreeGrafter"/>
</dbReference>
<dbReference type="GO" id="GO:0035556">
    <property type="term" value="P:intracellular signal transduction"/>
    <property type="evidence" value="ECO:0007669"/>
    <property type="project" value="InterPro"/>
</dbReference>
<name>A0A1B7NPD5_9EURO</name>
<feature type="compositionally biased region" description="Basic and acidic residues" evidence="1">
    <location>
        <begin position="14"/>
        <end position="27"/>
    </location>
</feature>
<feature type="compositionally biased region" description="Basic and acidic residues" evidence="1">
    <location>
        <begin position="752"/>
        <end position="767"/>
    </location>
</feature>
<dbReference type="PROSITE" id="PS00741">
    <property type="entry name" value="DH_1"/>
    <property type="match status" value="1"/>
</dbReference>
<dbReference type="Proteomes" id="UP000091918">
    <property type="component" value="Unassembled WGS sequence"/>
</dbReference>
<reference evidence="3 4" key="1">
    <citation type="submission" date="2015-07" db="EMBL/GenBank/DDBJ databases">
        <title>Emmonsia species relationships and genome sequence.</title>
        <authorList>
            <person name="Cuomo C.A."/>
            <person name="Schwartz I.S."/>
            <person name="Kenyon C."/>
            <person name="de Hoog G.S."/>
            <person name="Govender N.P."/>
            <person name="Botha A."/>
            <person name="Moreno L."/>
            <person name="de Vries M."/>
            <person name="Munoz J.F."/>
            <person name="Stielow J.B."/>
        </authorList>
    </citation>
    <scope>NUCLEOTIDE SEQUENCE [LARGE SCALE GENOMIC DNA]</scope>
    <source>
        <strain evidence="3 4">CBS 136260</strain>
    </source>
</reference>
<dbReference type="STRING" id="1658172.A0A1B7NPD5"/>
<proteinExistence type="predicted"/>
<dbReference type="InterPro" id="IPR035899">
    <property type="entry name" value="DBL_dom_sf"/>
</dbReference>
<evidence type="ECO:0000313" key="3">
    <source>
        <dbReference type="EMBL" id="OAX78638.1"/>
    </source>
</evidence>
<dbReference type="AlphaFoldDB" id="A0A1B7NPD5"/>
<feature type="compositionally biased region" description="Low complexity" evidence="1">
    <location>
        <begin position="115"/>
        <end position="132"/>
    </location>
</feature>
<dbReference type="EMBL" id="LGUA01001398">
    <property type="protein sequence ID" value="OAX78638.1"/>
    <property type="molecule type" value="Genomic_DNA"/>
</dbReference>
<feature type="region of interest" description="Disordered" evidence="1">
    <location>
        <begin position="1"/>
        <end position="41"/>
    </location>
</feature>
<gene>
    <name evidence="3" type="ORF">ACJ72_07053</name>
</gene>
<feature type="domain" description="DH" evidence="2">
    <location>
        <begin position="169"/>
        <end position="413"/>
    </location>
</feature>
<sequence length="827" mass="92504">MDSIMDSIGESMEEDSKRVSFGDRSSSKTEPPAAPLVPAVNHDSHSFKRWLRSMRRRRTPNYDGPPRYVVGWPDDESKDESYRMCPSLYQSQPDQSSTASSSNLHTVKTASVGSLSLLTRPRTSTQTSTQRSACRSSALSGSDARVSIDSNRLTSTLSLDEGAWNRAVQRRQVIREIMETEITYLAGLKALAEVLATLGITQTALQRSALDLIGLHENLLTKLEGTALQSDRINMPIWTTARRRIKFGGVDASLAKANRKAVTTRKLREPIDSRIKASKSVAAEPNEAAEVAKIMQSMLPQFKVYEDYGVKYQLVSKEIDLLRKSITSWQAFDHGIEALLKNVASTNTREALSNQCFTLGDLLMKPIQRVCKYQLLLAELLKSTPVADCPSSHAIIEGALQRTLSASQDINRATGDPVAKDRIRKTMLLGERLEFVKKGDRSVLHDFGPIKVCGTLHVTYQNKDSVVGEYMMCCLFAKYFLLATASEDSRKFNAVAVIHVPGASVEAPDNGIGIHCLYAPYSWKLVFEVRKQTFEIVLTACSEREATRWKDNLLRQSLAETPHSFDENIIMQKYSTTQLALEPLSAVVFAGQVHNLTRRSSIHGSMFTTPSHTDCVRLLIKGTQAVPHDNHTRASTLGRSQSLQLGRHSVVLAPKRQDRIRMEKWLYDVWTCDVLPYPGMPAWRGEHLIRSSAESFIRRLSSRRPFTRRSSSLTTTITARSMERTATCKEEDLIWDYIEPAETLSSSTNSTKNHEAGHEEKKDDFDRLSWGVRVPQQRKVSSSKGWGEKKKANSPFGSERNKPSSLRKKWSVSIFKGSSPALPAIAY</sequence>
<protein>
    <recommendedName>
        <fullName evidence="2">DH domain-containing protein</fullName>
    </recommendedName>
</protein>
<dbReference type="GO" id="GO:0005085">
    <property type="term" value="F:guanyl-nucleotide exchange factor activity"/>
    <property type="evidence" value="ECO:0007669"/>
    <property type="project" value="InterPro"/>
</dbReference>
<organism evidence="3 4">
    <name type="scientific">Emergomyces africanus</name>
    <dbReference type="NCBI Taxonomy" id="1955775"/>
    <lineage>
        <taxon>Eukaryota</taxon>
        <taxon>Fungi</taxon>
        <taxon>Dikarya</taxon>
        <taxon>Ascomycota</taxon>
        <taxon>Pezizomycotina</taxon>
        <taxon>Eurotiomycetes</taxon>
        <taxon>Eurotiomycetidae</taxon>
        <taxon>Onygenales</taxon>
        <taxon>Ajellomycetaceae</taxon>
        <taxon>Emergomyces</taxon>
    </lineage>
</organism>
<keyword evidence="4" id="KW-1185">Reference proteome</keyword>
<dbReference type="Gene3D" id="1.20.900.10">
    <property type="entry name" value="Dbl homology (DH) domain"/>
    <property type="match status" value="1"/>
</dbReference>
<dbReference type="SMART" id="SM00325">
    <property type="entry name" value="RhoGEF"/>
    <property type="match status" value="1"/>
</dbReference>
<dbReference type="InterPro" id="IPR001331">
    <property type="entry name" value="GDS_CDC24_CS"/>
</dbReference>
<feature type="region of interest" description="Disordered" evidence="1">
    <location>
        <begin position="115"/>
        <end position="138"/>
    </location>
</feature>
<dbReference type="Pfam" id="PF00621">
    <property type="entry name" value="RhoGEF"/>
    <property type="match status" value="1"/>
</dbReference>
<dbReference type="PROSITE" id="PS50010">
    <property type="entry name" value="DH_2"/>
    <property type="match status" value="1"/>
</dbReference>
<feature type="region of interest" description="Disordered" evidence="1">
    <location>
        <begin position="745"/>
        <end position="809"/>
    </location>
</feature>
<evidence type="ECO:0000313" key="4">
    <source>
        <dbReference type="Proteomes" id="UP000091918"/>
    </source>
</evidence>
<evidence type="ECO:0000256" key="1">
    <source>
        <dbReference type="SAM" id="MobiDB-lite"/>
    </source>
</evidence>
<dbReference type="SUPFAM" id="SSF48065">
    <property type="entry name" value="DBL homology domain (DH-domain)"/>
    <property type="match status" value="1"/>
</dbReference>
<dbReference type="PANTHER" id="PTHR45818:SF3">
    <property type="entry name" value="PROTEIN VAV"/>
    <property type="match status" value="1"/>
</dbReference>